<proteinExistence type="predicted"/>
<dbReference type="EMBL" id="LUEZ02000158">
    <property type="protein sequence ID" value="RDB15531.1"/>
    <property type="molecule type" value="Genomic_DNA"/>
</dbReference>
<accession>A0A369J0K8</accession>
<dbReference type="Proteomes" id="UP000076154">
    <property type="component" value="Unassembled WGS sequence"/>
</dbReference>
<dbReference type="InParanoid" id="A0A369J0K8"/>
<comment type="caution">
    <text evidence="1">The sequence shown here is derived from an EMBL/GenBank/DDBJ whole genome shotgun (WGS) entry which is preliminary data.</text>
</comment>
<name>A0A369J0K8_HYPMA</name>
<protein>
    <submittedName>
        <fullName evidence="1">Uncharacterized protein</fullName>
    </submittedName>
</protein>
<organism evidence="1 2">
    <name type="scientific">Hypsizygus marmoreus</name>
    <name type="common">White beech mushroom</name>
    <name type="synonym">Agaricus marmoreus</name>
    <dbReference type="NCBI Taxonomy" id="39966"/>
    <lineage>
        <taxon>Eukaryota</taxon>
        <taxon>Fungi</taxon>
        <taxon>Dikarya</taxon>
        <taxon>Basidiomycota</taxon>
        <taxon>Agaricomycotina</taxon>
        <taxon>Agaricomycetes</taxon>
        <taxon>Agaricomycetidae</taxon>
        <taxon>Agaricales</taxon>
        <taxon>Tricholomatineae</taxon>
        <taxon>Lyophyllaceae</taxon>
        <taxon>Hypsizygus</taxon>
    </lineage>
</organism>
<evidence type="ECO:0000313" key="2">
    <source>
        <dbReference type="Proteomes" id="UP000076154"/>
    </source>
</evidence>
<gene>
    <name evidence="1" type="ORF">Hypma_004269</name>
</gene>
<sequence>MLIAQALKIALFREESLDSAPSIVKMLLVELELLNVRQLGNRLRFNDKSSSFCGCDPGELRVPSTLITQHSIQ</sequence>
<evidence type="ECO:0000313" key="1">
    <source>
        <dbReference type="EMBL" id="RDB15531.1"/>
    </source>
</evidence>
<dbReference type="AlphaFoldDB" id="A0A369J0K8"/>
<keyword evidence="2" id="KW-1185">Reference proteome</keyword>
<reference evidence="1" key="1">
    <citation type="submission" date="2018-04" db="EMBL/GenBank/DDBJ databases">
        <title>Whole genome sequencing of Hypsizygus marmoreus.</title>
        <authorList>
            <person name="Choi I.-G."/>
            <person name="Min B."/>
            <person name="Kim J.-G."/>
            <person name="Kim S."/>
            <person name="Oh Y.-L."/>
            <person name="Kong W.-S."/>
            <person name="Park H."/>
            <person name="Jeong J."/>
            <person name="Song E.-S."/>
        </authorList>
    </citation>
    <scope>NUCLEOTIDE SEQUENCE [LARGE SCALE GENOMIC DNA]</scope>
    <source>
        <strain evidence="1">51987-8</strain>
    </source>
</reference>